<evidence type="ECO:0000313" key="2">
    <source>
        <dbReference type="EMBL" id="AIJ26948.1"/>
    </source>
</evidence>
<dbReference type="eggNOG" id="ENOG5033V48">
    <property type="taxonomic scope" value="Bacteria"/>
</dbReference>
<protein>
    <recommendedName>
        <fullName evidence="4">DUF3558 domain-containing protein</fullName>
    </recommendedName>
</protein>
<feature type="compositionally biased region" description="Basic and acidic residues" evidence="1">
    <location>
        <begin position="41"/>
        <end position="52"/>
    </location>
</feature>
<keyword evidence="3" id="KW-1185">Reference proteome</keyword>
<dbReference type="AlphaFoldDB" id="A0A076N291"/>
<gene>
    <name evidence="2" type="ORF">AMETH_6856</name>
</gene>
<organism evidence="2 3">
    <name type="scientific">Amycolatopsis methanolica 239</name>
    <dbReference type="NCBI Taxonomy" id="1068978"/>
    <lineage>
        <taxon>Bacteria</taxon>
        <taxon>Bacillati</taxon>
        <taxon>Actinomycetota</taxon>
        <taxon>Actinomycetes</taxon>
        <taxon>Pseudonocardiales</taxon>
        <taxon>Pseudonocardiaceae</taxon>
        <taxon>Amycolatopsis</taxon>
        <taxon>Amycolatopsis methanolica group</taxon>
    </lineage>
</organism>
<dbReference type="EMBL" id="CP009110">
    <property type="protein sequence ID" value="AIJ26948.1"/>
    <property type="molecule type" value="Genomic_DNA"/>
</dbReference>
<feature type="region of interest" description="Disordered" evidence="1">
    <location>
        <begin position="22"/>
        <end position="86"/>
    </location>
</feature>
<dbReference type="OrthoDB" id="3700944at2"/>
<evidence type="ECO:0008006" key="4">
    <source>
        <dbReference type="Google" id="ProtNLM"/>
    </source>
</evidence>
<reference evidence="2 3" key="1">
    <citation type="submission" date="2014-07" db="EMBL/GenBank/DDBJ databases">
        <title>Whole Genome Sequence of the Amycolatopsis methanolica 239.</title>
        <authorList>
            <person name="Tang B."/>
        </authorList>
    </citation>
    <scope>NUCLEOTIDE SEQUENCE [LARGE SCALE GENOMIC DNA]</scope>
    <source>
        <strain evidence="2 3">239</strain>
    </source>
</reference>
<accession>A0A076N291</accession>
<dbReference type="KEGG" id="amq:AMETH_6856"/>
<name>A0A076N291_AMYME</name>
<evidence type="ECO:0000256" key="1">
    <source>
        <dbReference type="SAM" id="MobiDB-lite"/>
    </source>
</evidence>
<dbReference type="PROSITE" id="PS51257">
    <property type="entry name" value="PROKAR_LIPOPROTEIN"/>
    <property type="match status" value="1"/>
</dbReference>
<sequence>MPALPRTVVAAALVVSGCTSTVSGVAGPATRPSSEPPELPARQRELPLRDADPCALLTSAQLDQLGENGAPRRLPEDSQRDGPTCAFDVDARPPTYTYYLEVIGNADIEDWRTGAHRRASMVQQPVAVPGFPALVNYAPSEGIQDCETLVGVAQGQTLRAQMAPDDRSFTQQQLCDMATNVAKLAVQTLETLK</sequence>
<evidence type="ECO:0000313" key="3">
    <source>
        <dbReference type="Proteomes" id="UP000062973"/>
    </source>
</evidence>
<dbReference type="Pfam" id="PF12079">
    <property type="entry name" value="DUF3558"/>
    <property type="match status" value="1"/>
</dbReference>
<dbReference type="STRING" id="1068978.AMETH_6856"/>
<dbReference type="InterPro" id="IPR024520">
    <property type="entry name" value="DUF3558"/>
</dbReference>
<dbReference type="Proteomes" id="UP000062973">
    <property type="component" value="Chromosome"/>
</dbReference>
<dbReference type="RefSeq" id="WP_017985722.1">
    <property type="nucleotide sequence ID" value="NZ_AQUL01000001.1"/>
</dbReference>
<proteinExistence type="predicted"/>
<dbReference type="PATRIC" id="fig|1068978.7.peg.7365"/>
<dbReference type="HOGENOM" id="CLU_1346601_0_0_11"/>